<dbReference type="CDD" id="cd00156">
    <property type="entry name" value="REC"/>
    <property type="match status" value="1"/>
</dbReference>
<dbReference type="PROSITE" id="PS50110">
    <property type="entry name" value="RESPONSE_REGULATORY"/>
    <property type="match status" value="1"/>
</dbReference>
<dbReference type="Proteomes" id="UP000471298">
    <property type="component" value="Unassembled WGS sequence"/>
</dbReference>
<dbReference type="InParanoid" id="A0A6N7EWL4"/>
<name>A0A6N7EWL4_9GAMM</name>
<protein>
    <submittedName>
        <fullName evidence="6">Response regulator</fullName>
    </submittedName>
</protein>
<dbReference type="EMBL" id="WHNW01000006">
    <property type="protein sequence ID" value="MPV86303.1"/>
    <property type="molecule type" value="Genomic_DNA"/>
</dbReference>
<feature type="coiled-coil region" evidence="3">
    <location>
        <begin position="171"/>
        <end position="219"/>
    </location>
</feature>
<keyword evidence="4" id="KW-0812">Transmembrane</keyword>
<comment type="caution">
    <text evidence="6">The sequence shown here is derived from an EMBL/GenBank/DDBJ whole genome shotgun (WGS) entry which is preliminary data.</text>
</comment>
<gene>
    <name evidence="6" type="ORF">GCU85_06110</name>
</gene>
<evidence type="ECO:0000313" key="6">
    <source>
        <dbReference type="EMBL" id="MPV86303.1"/>
    </source>
</evidence>
<keyword evidence="7" id="KW-1185">Reference proteome</keyword>
<sequence length="259" mass="28470">MAINKVLIVDDSRLARLTLSRLLNEKGMATLEAESVDDALAVLSQNTVDAIFMDVMMPERSGFEGVEQIKSDPKLNHIPCAMYSGDLSVDAQRKAIESGAQAYLFKPASGEGLDHVLAALNAGIIADSMQKYSNTAALSAEKSADSTMTSSEHTEMIGLLENRTKNLARIVMKERKENESIKREMEQKIAALFQELQAVENQKLAHSQEELERKRIENDLRGQLKNTRGDLKLIGLVAFAAGVVALVSLFFVVYLALKT</sequence>
<dbReference type="AlphaFoldDB" id="A0A6N7EWL4"/>
<dbReference type="Gene3D" id="3.40.50.2300">
    <property type="match status" value="1"/>
</dbReference>
<dbReference type="SMART" id="SM00448">
    <property type="entry name" value="REC"/>
    <property type="match status" value="1"/>
</dbReference>
<evidence type="ECO:0000256" key="2">
    <source>
        <dbReference type="PROSITE-ProRule" id="PRU00169"/>
    </source>
</evidence>
<keyword evidence="3" id="KW-0175">Coiled coil</keyword>
<feature type="domain" description="Response regulatory" evidence="5">
    <location>
        <begin position="5"/>
        <end position="121"/>
    </location>
</feature>
<reference evidence="6 7" key="1">
    <citation type="submission" date="2019-10" db="EMBL/GenBank/DDBJ databases">
        <title>Cardiobacteriales fam. a chemoheterotrophic member of the order Cardiobacteriales, and proposal of Cardiobacteriales fam. nov.</title>
        <authorList>
            <person name="Wang C."/>
        </authorList>
    </citation>
    <scope>NUCLEOTIDE SEQUENCE [LARGE SCALE GENOMIC DNA]</scope>
    <source>
        <strain evidence="6 7">ML27</strain>
    </source>
</reference>
<dbReference type="RefSeq" id="WP_152810305.1">
    <property type="nucleotide sequence ID" value="NZ_WHNW01000006.1"/>
</dbReference>
<keyword evidence="4" id="KW-1133">Transmembrane helix</keyword>
<feature type="modified residue" description="4-aspartylphosphate" evidence="2">
    <location>
        <position position="54"/>
    </location>
</feature>
<dbReference type="Pfam" id="PF00072">
    <property type="entry name" value="Response_reg"/>
    <property type="match status" value="1"/>
</dbReference>
<evidence type="ECO:0000313" key="7">
    <source>
        <dbReference type="Proteomes" id="UP000471298"/>
    </source>
</evidence>
<dbReference type="SUPFAM" id="SSF52172">
    <property type="entry name" value="CheY-like"/>
    <property type="match status" value="1"/>
</dbReference>
<dbReference type="PANTHER" id="PTHR44591">
    <property type="entry name" value="STRESS RESPONSE REGULATOR PROTEIN 1"/>
    <property type="match status" value="1"/>
</dbReference>
<dbReference type="PANTHER" id="PTHR44591:SF3">
    <property type="entry name" value="RESPONSE REGULATORY DOMAIN-CONTAINING PROTEIN"/>
    <property type="match status" value="1"/>
</dbReference>
<evidence type="ECO:0000256" key="4">
    <source>
        <dbReference type="SAM" id="Phobius"/>
    </source>
</evidence>
<evidence type="ECO:0000259" key="5">
    <source>
        <dbReference type="PROSITE" id="PS50110"/>
    </source>
</evidence>
<keyword evidence="4" id="KW-0472">Membrane</keyword>
<proteinExistence type="predicted"/>
<evidence type="ECO:0000256" key="3">
    <source>
        <dbReference type="SAM" id="Coils"/>
    </source>
</evidence>
<dbReference type="InterPro" id="IPR001789">
    <property type="entry name" value="Sig_transdc_resp-reg_receiver"/>
</dbReference>
<accession>A0A6N7EWL4</accession>
<organism evidence="6 7">
    <name type="scientific">Ostreibacterium oceani</name>
    <dbReference type="NCBI Taxonomy" id="2654998"/>
    <lineage>
        <taxon>Bacteria</taxon>
        <taxon>Pseudomonadati</taxon>
        <taxon>Pseudomonadota</taxon>
        <taxon>Gammaproteobacteria</taxon>
        <taxon>Cardiobacteriales</taxon>
        <taxon>Ostreibacteriaceae</taxon>
        <taxon>Ostreibacterium</taxon>
    </lineage>
</organism>
<keyword evidence="1 2" id="KW-0597">Phosphoprotein</keyword>
<evidence type="ECO:0000256" key="1">
    <source>
        <dbReference type="ARBA" id="ARBA00022553"/>
    </source>
</evidence>
<feature type="transmembrane region" description="Helical" evidence="4">
    <location>
        <begin position="233"/>
        <end position="257"/>
    </location>
</feature>
<dbReference type="GO" id="GO:0000160">
    <property type="term" value="P:phosphorelay signal transduction system"/>
    <property type="evidence" value="ECO:0007669"/>
    <property type="project" value="InterPro"/>
</dbReference>
<dbReference type="InterPro" id="IPR050595">
    <property type="entry name" value="Bact_response_regulator"/>
</dbReference>
<dbReference type="InterPro" id="IPR011006">
    <property type="entry name" value="CheY-like_superfamily"/>
</dbReference>